<dbReference type="InterPro" id="IPR016208">
    <property type="entry name" value="Ald_Oxase/xanthine_DH-like"/>
</dbReference>
<evidence type="ECO:0000256" key="1">
    <source>
        <dbReference type="ARBA" id="ARBA00022505"/>
    </source>
</evidence>
<feature type="domain" description="Aldehyde oxidase/xanthine dehydrogenase a/b hammerhead" evidence="3">
    <location>
        <begin position="25"/>
        <end position="132"/>
    </location>
</feature>
<dbReference type="Gene3D" id="3.30.365.10">
    <property type="entry name" value="Aldehyde oxidase/xanthine dehydrogenase, molybdopterin binding domain"/>
    <property type="match status" value="4"/>
</dbReference>
<keyword evidence="2" id="KW-0560">Oxidoreductase</keyword>
<gene>
    <name evidence="4" type="primary">xdhB</name>
    <name evidence="4" type="ORF">GCM10023184_24310</name>
</gene>
<dbReference type="InterPro" id="IPR008274">
    <property type="entry name" value="AldOxase/xan_DH_MoCoBD1"/>
</dbReference>
<dbReference type="Pfam" id="PF20256">
    <property type="entry name" value="MoCoBD_2"/>
    <property type="match status" value="1"/>
</dbReference>
<sequence>MIAAATKAIPEATVVPNQDAAGHVTGRSLYLDDLPTFEGTLHAKIFDSPLAHGTVRRLDWSRAAQREGVVRIFSATDIPGHNNIGGIFPDEPLFATDTVTFMGQPLLLVVAESEELAEAALADIEVDIDPLPVVTDPREAFGLGQLLSPSRTFQKGDVAAAFANCAHVFSGRAETGGQEHLYLETHGAYVQPLEGSSLRVYSSTQGLRHVQETVAHLLNMGMHQVEVDVTRLGGGFGGKEDQAAMWAAMAGLAAYHLRRPVKCMPHRMEDMRMSGKRNPYSSDYRIGLDADHKIVAFEATYFQNGGAAADLSPAILERTLFHGTNTYGVAHVHLTAHSCKTNLPPNTAFRGFGGPQGMFVIEAAIDQAAKALGISTIELQRKNLMPEGYEFSYGQIVRGCHAAECWDEAARRFDLPRLQSEVETFNGANKLFKKGLALMPICFGISFTNTMMNQARALLHIYWDGSVSLSTGAVEMGQGVNTKMQQVAARSLGIRRDRIRVESTNTTRVANTSPSAASATADLNGKAVQIACAEVLERLTAVARQHLAAGDADISIGNELVHIDGIATELDWKTLVHLAFAQRVNLSAKGHYATPEIHFNKATGKGHPFAYHVYGTAITVCTVDCLRGTYEFDAVQVVHDFGKSINPLIDLGQCEGGLVQGIGWMTMEEVVYNEQGKLLSNALSTYKIPDIYSVPKVLDIHFLDAPGSDGAILRSKAVGEPPLMYGIGAFFALRNAVLAFNKNALVPYSAPMTPEKVLMGLYNPEV</sequence>
<dbReference type="InterPro" id="IPR046867">
    <property type="entry name" value="AldOxase/xan_DH_MoCoBD2"/>
</dbReference>
<protein>
    <submittedName>
        <fullName evidence="4">Xanthine dehydrogenase molybdopterin binding subunit</fullName>
    </submittedName>
</protein>
<dbReference type="SMART" id="SM01008">
    <property type="entry name" value="Ald_Xan_dh_C"/>
    <property type="match status" value="1"/>
</dbReference>
<evidence type="ECO:0000313" key="4">
    <source>
        <dbReference type="EMBL" id="GAA4332043.1"/>
    </source>
</evidence>
<keyword evidence="5" id="KW-1185">Reference proteome</keyword>
<keyword evidence="1" id="KW-0500">Molybdenum</keyword>
<dbReference type="SUPFAM" id="SSF56003">
    <property type="entry name" value="Molybdenum cofactor-binding domain"/>
    <property type="match status" value="1"/>
</dbReference>
<dbReference type="SUPFAM" id="SSF54665">
    <property type="entry name" value="CO dehydrogenase molybdoprotein N-domain-like"/>
    <property type="match status" value="1"/>
</dbReference>
<dbReference type="PANTHER" id="PTHR11908:SF132">
    <property type="entry name" value="ALDEHYDE OXIDASE 1-RELATED"/>
    <property type="match status" value="1"/>
</dbReference>
<dbReference type="Gene3D" id="3.90.1170.50">
    <property type="entry name" value="Aldehyde oxidase/xanthine dehydrogenase, a/b hammerhead"/>
    <property type="match status" value="1"/>
</dbReference>
<evidence type="ECO:0000259" key="3">
    <source>
        <dbReference type="SMART" id="SM01008"/>
    </source>
</evidence>
<dbReference type="EMBL" id="BAABGY010000007">
    <property type="protein sequence ID" value="GAA4332043.1"/>
    <property type="molecule type" value="Genomic_DNA"/>
</dbReference>
<dbReference type="Pfam" id="PF01315">
    <property type="entry name" value="Ald_Xan_dh_C"/>
    <property type="match status" value="1"/>
</dbReference>
<dbReference type="RefSeq" id="WP_345256002.1">
    <property type="nucleotide sequence ID" value="NZ_BAABGY010000007.1"/>
</dbReference>
<evidence type="ECO:0000313" key="5">
    <source>
        <dbReference type="Proteomes" id="UP001501725"/>
    </source>
</evidence>
<proteinExistence type="predicted"/>
<dbReference type="InterPro" id="IPR000674">
    <property type="entry name" value="Ald_Oxase/Xan_DH_a/b"/>
</dbReference>
<accession>A0ABP8H037</accession>
<name>A0ABP8H037_9BACT</name>
<dbReference type="Proteomes" id="UP001501725">
    <property type="component" value="Unassembled WGS sequence"/>
</dbReference>
<reference evidence="5" key="1">
    <citation type="journal article" date="2019" name="Int. J. Syst. Evol. Microbiol.">
        <title>The Global Catalogue of Microorganisms (GCM) 10K type strain sequencing project: providing services to taxonomists for standard genome sequencing and annotation.</title>
        <authorList>
            <consortium name="The Broad Institute Genomics Platform"/>
            <consortium name="The Broad Institute Genome Sequencing Center for Infectious Disease"/>
            <person name="Wu L."/>
            <person name="Ma J."/>
        </authorList>
    </citation>
    <scope>NUCLEOTIDE SEQUENCE [LARGE SCALE GENOMIC DNA]</scope>
    <source>
        <strain evidence="5">JCM 17919</strain>
    </source>
</reference>
<dbReference type="InterPro" id="IPR037165">
    <property type="entry name" value="AldOxase/xan_DH_Mopterin-bd_sf"/>
</dbReference>
<dbReference type="InterPro" id="IPR036856">
    <property type="entry name" value="Ald_Oxase/Xan_DH_a/b_sf"/>
</dbReference>
<comment type="caution">
    <text evidence="4">The sequence shown here is derived from an EMBL/GenBank/DDBJ whole genome shotgun (WGS) entry which is preliminary data.</text>
</comment>
<dbReference type="Pfam" id="PF02738">
    <property type="entry name" value="MoCoBD_1"/>
    <property type="match status" value="1"/>
</dbReference>
<dbReference type="PANTHER" id="PTHR11908">
    <property type="entry name" value="XANTHINE DEHYDROGENASE"/>
    <property type="match status" value="1"/>
</dbReference>
<evidence type="ECO:0000256" key="2">
    <source>
        <dbReference type="ARBA" id="ARBA00023002"/>
    </source>
</evidence>
<organism evidence="4 5">
    <name type="scientific">Flaviaesturariibacter amylovorans</name>
    <dbReference type="NCBI Taxonomy" id="1084520"/>
    <lineage>
        <taxon>Bacteria</taxon>
        <taxon>Pseudomonadati</taxon>
        <taxon>Bacteroidota</taxon>
        <taxon>Chitinophagia</taxon>
        <taxon>Chitinophagales</taxon>
        <taxon>Chitinophagaceae</taxon>
        <taxon>Flaviaestuariibacter</taxon>
    </lineage>
</organism>